<dbReference type="GO" id="GO:0007166">
    <property type="term" value="P:cell surface receptor signaling pathway"/>
    <property type="evidence" value="ECO:0007669"/>
    <property type="project" value="InterPro"/>
</dbReference>
<gene>
    <name evidence="7" type="ORF">GSLYS_00005709001</name>
</gene>
<dbReference type="InterPro" id="IPR053066">
    <property type="entry name" value="ADGR_G7"/>
</dbReference>
<accession>A0AAV2HFT4</accession>
<evidence type="ECO:0000256" key="4">
    <source>
        <dbReference type="ARBA" id="ARBA00023136"/>
    </source>
</evidence>
<comment type="subcellular location">
    <subcellularLocation>
        <location evidence="1">Membrane</location>
        <topology evidence="1">Multi-pass membrane protein</topology>
    </subcellularLocation>
</comment>
<keyword evidence="8" id="KW-1185">Reference proteome</keyword>
<proteinExistence type="predicted"/>
<feature type="transmembrane region" description="Helical" evidence="5">
    <location>
        <begin position="54"/>
        <end position="79"/>
    </location>
</feature>
<comment type="caution">
    <text evidence="7">The sequence shown here is derived from an EMBL/GenBank/DDBJ whole genome shotgun (WGS) entry which is preliminary data.</text>
</comment>
<name>A0AAV2HFT4_LYMST</name>
<keyword evidence="3 5" id="KW-1133">Transmembrane helix</keyword>
<dbReference type="PANTHER" id="PTHR47767:SF1">
    <property type="entry name" value="ADHESION G PROTEIN-COUPLED RECEPTOR G7"/>
    <property type="match status" value="1"/>
</dbReference>
<reference evidence="7 8" key="1">
    <citation type="submission" date="2024-04" db="EMBL/GenBank/DDBJ databases">
        <authorList>
            <consortium name="Genoscope - CEA"/>
            <person name="William W."/>
        </authorList>
    </citation>
    <scope>NUCLEOTIDE SEQUENCE [LARGE SCALE GENOMIC DNA]</scope>
</reference>
<feature type="transmembrane region" description="Helical" evidence="5">
    <location>
        <begin position="91"/>
        <end position="113"/>
    </location>
</feature>
<evidence type="ECO:0000313" key="8">
    <source>
        <dbReference type="Proteomes" id="UP001497497"/>
    </source>
</evidence>
<protein>
    <recommendedName>
        <fullName evidence="6">G-protein coupled receptors family 2 profile 2 domain-containing protein</fullName>
    </recommendedName>
</protein>
<dbReference type="InterPro" id="IPR017981">
    <property type="entry name" value="GPCR_2-like_7TM"/>
</dbReference>
<dbReference type="Pfam" id="PF00002">
    <property type="entry name" value="7tm_2"/>
    <property type="match status" value="1"/>
</dbReference>
<dbReference type="PROSITE" id="PS50261">
    <property type="entry name" value="G_PROTEIN_RECEP_F2_4"/>
    <property type="match status" value="1"/>
</dbReference>
<evidence type="ECO:0000256" key="1">
    <source>
        <dbReference type="ARBA" id="ARBA00004141"/>
    </source>
</evidence>
<sequence>GLSASILSFLLIKGLRHGRPQQTLFQLCLALLMSWVVFLAGVTQTSSNSGCIAVAVLLHYLILSSFMWMLMEGILQYLLFVKVMNTHFSHYMLKTSIPAWGLPVIPVAITLIIDPELYQGGNQYCWMSLPAFYYSFVIPVGLIVLTNIVIYVMVVVSLCRREDMTQHSSKKQNQNVVNIRASFICFFVLGKWSLSWIFGFLAIDDARIVFQYMFCISASLQGFVIFAMMTARDKNVHDFW</sequence>
<organism evidence="7 8">
    <name type="scientific">Lymnaea stagnalis</name>
    <name type="common">Great pond snail</name>
    <name type="synonym">Helix stagnalis</name>
    <dbReference type="NCBI Taxonomy" id="6523"/>
    <lineage>
        <taxon>Eukaryota</taxon>
        <taxon>Metazoa</taxon>
        <taxon>Spiralia</taxon>
        <taxon>Lophotrochozoa</taxon>
        <taxon>Mollusca</taxon>
        <taxon>Gastropoda</taxon>
        <taxon>Heterobranchia</taxon>
        <taxon>Euthyneura</taxon>
        <taxon>Panpulmonata</taxon>
        <taxon>Hygrophila</taxon>
        <taxon>Lymnaeoidea</taxon>
        <taxon>Lymnaeidae</taxon>
        <taxon>Lymnaea</taxon>
    </lineage>
</organism>
<dbReference type="SUPFAM" id="SSF81321">
    <property type="entry name" value="Family A G protein-coupled receptor-like"/>
    <property type="match status" value="1"/>
</dbReference>
<evidence type="ECO:0000256" key="5">
    <source>
        <dbReference type="SAM" id="Phobius"/>
    </source>
</evidence>
<dbReference type="Gene3D" id="1.20.1070.10">
    <property type="entry name" value="Rhodopsin 7-helix transmembrane proteins"/>
    <property type="match status" value="1"/>
</dbReference>
<feature type="domain" description="G-protein coupled receptors family 2 profile 2" evidence="6">
    <location>
        <begin position="1"/>
        <end position="233"/>
    </location>
</feature>
<dbReference type="AlphaFoldDB" id="A0AAV2HFT4"/>
<feature type="transmembrane region" description="Helical" evidence="5">
    <location>
        <begin position="179"/>
        <end position="203"/>
    </location>
</feature>
<dbReference type="GO" id="GO:0004930">
    <property type="term" value="F:G protein-coupled receptor activity"/>
    <property type="evidence" value="ECO:0007669"/>
    <property type="project" value="InterPro"/>
</dbReference>
<keyword evidence="2 5" id="KW-0812">Transmembrane</keyword>
<feature type="transmembrane region" description="Helical" evidence="5">
    <location>
        <begin position="133"/>
        <end position="158"/>
    </location>
</feature>
<dbReference type="PANTHER" id="PTHR47767">
    <property type="entry name" value="ADHESION G PROTEIN-COUPLED RECEPTOR G7"/>
    <property type="match status" value="1"/>
</dbReference>
<feature type="non-terminal residue" evidence="7">
    <location>
        <position position="1"/>
    </location>
</feature>
<feature type="non-terminal residue" evidence="7">
    <location>
        <position position="240"/>
    </location>
</feature>
<dbReference type="GO" id="GO:0016020">
    <property type="term" value="C:membrane"/>
    <property type="evidence" value="ECO:0007669"/>
    <property type="project" value="UniProtKB-SubCell"/>
</dbReference>
<evidence type="ECO:0000259" key="6">
    <source>
        <dbReference type="PROSITE" id="PS50261"/>
    </source>
</evidence>
<dbReference type="Proteomes" id="UP001497497">
    <property type="component" value="Unassembled WGS sequence"/>
</dbReference>
<keyword evidence="4 5" id="KW-0472">Membrane</keyword>
<dbReference type="InterPro" id="IPR000832">
    <property type="entry name" value="GPCR_2_secretin-like"/>
</dbReference>
<evidence type="ECO:0000256" key="2">
    <source>
        <dbReference type="ARBA" id="ARBA00022692"/>
    </source>
</evidence>
<dbReference type="CDD" id="cd15040">
    <property type="entry name" value="7tmB2_Adhesion"/>
    <property type="match status" value="1"/>
</dbReference>
<evidence type="ECO:0000256" key="3">
    <source>
        <dbReference type="ARBA" id="ARBA00022989"/>
    </source>
</evidence>
<feature type="transmembrane region" description="Helical" evidence="5">
    <location>
        <begin position="209"/>
        <end position="231"/>
    </location>
</feature>
<evidence type="ECO:0000313" key="7">
    <source>
        <dbReference type="EMBL" id="CAL1531614.1"/>
    </source>
</evidence>
<dbReference type="EMBL" id="CAXITT010000094">
    <property type="protein sequence ID" value="CAL1531614.1"/>
    <property type="molecule type" value="Genomic_DNA"/>
</dbReference>
<feature type="transmembrane region" description="Helical" evidence="5">
    <location>
        <begin position="23"/>
        <end position="42"/>
    </location>
</feature>